<dbReference type="Proteomes" id="UP001361239">
    <property type="component" value="Unassembled WGS sequence"/>
</dbReference>
<comment type="caution">
    <text evidence="2">The sequence shown here is derived from an EMBL/GenBank/DDBJ whole genome shotgun (WGS) entry which is preliminary data.</text>
</comment>
<dbReference type="RefSeq" id="WP_339586551.1">
    <property type="nucleotide sequence ID" value="NZ_JBBHJZ010000001.1"/>
</dbReference>
<evidence type="ECO:0000313" key="2">
    <source>
        <dbReference type="EMBL" id="MEJ5976645.1"/>
    </source>
</evidence>
<sequence length="136" mass="14506">MKIGLFAALTLSAALLASSPSIEAKPRPPQDQLARITAGRTAGEPMDCIFLRDISSSEIVARTAIVYRLSNGTVVVNRPSSGANFLNRGDVLVTDTHSSQLCSIDTVRLVDSGTHMPSGSVGLGKFIPYPRLPRRN</sequence>
<feature type="signal peptide" evidence="1">
    <location>
        <begin position="1"/>
        <end position="24"/>
    </location>
</feature>
<gene>
    <name evidence="2" type="ORF">WG901_08365</name>
</gene>
<keyword evidence="1" id="KW-0732">Signal</keyword>
<reference evidence="2 3" key="1">
    <citation type="submission" date="2024-03" db="EMBL/GenBank/DDBJ databases">
        <authorList>
            <person name="Jo J.-H."/>
        </authorList>
    </citation>
    <scope>NUCLEOTIDE SEQUENCE [LARGE SCALE GENOMIC DNA]</scope>
    <source>
        <strain evidence="2 3">PS1R-30</strain>
    </source>
</reference>
<dbReference type="EMBL" id="JBBHJZ010000001">
    <property type="protein sequence ID" value="MEJ5976645.1"/>
    <property type="molecule type" value="Genomic_DNA"/>
</dbReference>
<evidence type="ECO:0000313" key="3">
    <source>
        <dbReference type="Proteomes" id="UP001361239"/>
    </source>
</evidence>
<feature type="chain" id="PRO_5047181665" evidence="1">
    <location>
        <begin position="25"/>
        <end position="136"/>
    </location>
</feature>
<protein>
    <submittedName>
        <fullName evidence="2">Uncharacterized protein</fullName>
    </submittedName>
</protein>
<keyword evidence="3" id="KW-1185">Reference proteome</keyword>
<name>A0ABU8RU74_9SPHN</name>
<evidence type="ECO:0000256" key="1">
    <source>
        <dbReference type="SAM" id="SignalP"/>
    </source>
</evidence>
<accession>A0ABU8RU74</accession>
<organism evidence="2 3">
    <name type="scientific">Novosphingobium anseongense</name>
    <dbReference type="NCBI Taxonomy" id="3133436"/>
    <lineage>
        <taxon>Bacteria</taxon>
        <taxon>Pseudomonadati</taxon>
        <taxon>Pseudomonadota</taxon>
        <taxon>Alphaproteobacteria</taxon>
        <taxon>Sphingomonadales</taxon>
        <taxon>Sphingomonadaceae</taxon>
        <taxon>Novosphingobium</taxon>
    </lineage>
</organism>
<proteinExistence type="predicted"/>